<proteinExistence type="predicted"/>
<reference evidence="1" key="1">
    <citation type="submission" date="2021-01" db="EMBL/GenBank/DDBJ databases">
        <title>Whole genome shotgun sequence of Actinoplanes cyaneus NBRC 14990.</title>
        <authorList>
            <person name="Komaki H."/>
            <person name="Tamura T."/>
        </authorList>
    </citation>
    <scope>NUCLEOTIDE SEQUENCE</scope>
    <source>
        <strain evidence="1">NBRC 14990</strain>
    </source>
</reference>
<gene>
    <name evidence="1" type="ORF">Acy02nite_88570</name>
</gene>
<evidence type="ECO:0000313" key="2">
    <source>
        <dbReference type="Proteomes" id="UP000619479"/>
    </source>
</evidence>
<dbReference type="EMBL" id="BOMH01000090">
    <property type="protein sequence ID" value="GID70976.1"/>
    <property type="molecule type" value="Genomic_DNA"/>
</dbReference>
<sequence length="146" mass="16348">MFLAWRRIEFLLKCLLADLSAAGISNADEALLTGVPDTEALIHRCRELTNGDDVSNDEKPLINNWLDTVDQARRGAAPFLRSHSAFVRTDQQTWAPAFMTVEVQDGQLRTDGEAVSIEQLRIWHSTAAACEGSWGTLPPRFRRSPR</sequence>
<keyword evidence="2" id="KW-1185">Reference proteome</keyword>
<comment type="caution">
    <text evidence="1">The sequence shown here is derived from an EMBL/GenBank/DDBJ whole genome shotgun (WGS) entry which is preliminary data.</text>
</comment>
<organism evidence="1 2">
    <name type="scientific">Actinoplanes cyaneus</name>
    <dbReference type="NCBI Taxonomy" id="52696"/>
    <lineage>
        <taxon>Bacteria</taxon>
        <taxon>Bacillati</taxon>
        <taxon>Actinomycetota</taxon>
        <taxon>Actinomycetes</taxon>
        <taxon>Micromonosporales</taxon>
        <taxon>Micromonosporaceae</taxon>
        <taxon>Actinoplanes</taxon>
    </lineage>
</organism>
<protein>
    <submittedName>
        <fullName evidence="1">Uncharacterized protein</fullName>
    </submittedName>
</protein>
<dbReference type="AlphaFoldDB" id="A0A919ITY4"/>
<evidence type="ECO:0000313" key="1">
    <source>
        <dbReference type="EMBL" id="GID70976.1"/>
    </source>
</evidence>
<name>A0A919ITY4_9ACTN</name>
<dbReference type="Proteomes" id="UP000619479">
    <property type="component" value="Unassembled WGS sequence"/>
</dbReference>
<accession>A0A919ITY4</accession>